<organism evidence="3 4">
    <name type="scientific">Sulfurifustis variabilis</name>
    <dbReference type="NCBI Taxonomy" id="1675686"/>
    <lineage>
        <taxon>Bacteria</taxon>
        <taxon>Pseudomonadati</taxon>
        <taxon>Pseudomonadota</taxon>
        <taxon>Gammaproteobacteria</taxon>
        <taxon>Acidiferrobacterales</taxon>
        <taxon>Acidiferrobacteraceae</taxon>
        <taxon>Sulfurifustis</taxon>
    </lineage>
</organism>
<dbReference type="EMBL" id="AP014936">
    <property type="protein sequence ID" value="BAU49708.1"/>
    <property type="molecule type" value="Genomic_DNA"/>
</dbReference>
<feature type="compositionally biased region" description="Low complexity" evidence="1">
    <location>
        <begin position="51"/>
        <end position="68"/>
    </location>
</feature>
<dbReference type="KEGG" id="sva:SVA_3160"/>
<keyword evidence="4" id="KW-1185">Reference proteome</keyword>
<feature type="signal peptide" evidence="2">
    <location>
        <begin position="1"/>
        <end position="23"/>
    </location>
</feature>
<sequence>MMHKRVTSIGAILMALGLSPAWAQYAQAPADPHAGHAMPAAPATESDRGAAADTGGGADMDMGSMQGGSPPPDARDPHAYSGGYDFGPLKLRLADEHSLGSLLVENLEIVRSDDHTSGAYDLQAWYGRTYDRAVLKAEGAVDGGELEEARTELLWGHAIAAYWDAQLGVRHDGGEGPNRGWVAFGVQGLAPYWFEVEAAGYLGDDGRSALRLDAAYELLLTQKLVLQPRIEANFYGKRDPERGLGSGLSELGAALRLRYEIRREFAPYVGIDWVRKSGETEDFARAAGEDAEDTRLVAGVRFWF</sequence>
<feature type="chain" id="PRO_5008752399" evidence="2">
    <location>
        <begin position="24"/>
        <end position="304"/>
    </location>
</feature>
<dbReference type="GO" id="GO:0009279">
    <property type="term" value="C:cell outer membrane"/>
    <property type="evidence" value="ECO:0007669"/>
    <property type="project" value="InterPro"/>
</dbReference>
<gene>
    <name evidence="3" type="ORF">SVA_3160</name>
</gene>
<accession>A0A1C7AEV4</accession>
<evidence type="ECO:0000313" key="4">
    <source>
        <dbReference type="Proteomes" id="UP000218899"/>
    </source>
</evidence>
<dbReference type="AlphaFoldDB" id="A0A1C7AEV4"/>
<evidence type="ECO:0000313" key="3">
    <source>
        <dbReference type="EMBL" id="BAU49708.1"/>
    </source>
</evidence>
<proteinExistence type="predicted"/>
<dbReference type="InterPro" id="IPR007939">
    <property type="entry name" value="Cu-R_B_prcur"/>
</dbReference>
<keyword evidence="2" id="KW-0732">Signal</keyword>
<evidence type="ECO:0000256" key="2">
    <source>
        <dbReference type="SAM" id="SignalP"/>
    </source>
</evidence>
<evidence type="ECO:0000256" key="1">
    <source>
        <dbReference type="SAM" id="MobiDB-lite"/>
    </source>
</evidence>
<dbReference type="GO" id="GO:0005507">
    <property type="term" value="F:copper ion binding"/>
    <property type="evidence" value="ECO:0007669"/>
    <property type="project" value="InterPro"/>
</dbReference>
<dbReference type="GO" id="GO:0006878">
    <property type="term" value="P:intracellular copper ion homeostasis"/>
    <property type="evidence" value="ECO:0007669"/>
    <property type="project" value="InterPro"/>
</dbReference>
<name>A0A1C7AEV4_9GAMM</name>
<dbReference type="OrthoDB" id="9778934at2"/>
<dbReference type="Pfam" id="PF05275">
    <property type="entry name" value="CopB"/>
    <property type="match status" value="1"/>
</dbReference>
<feature type="compositionally biased region" description="Low complexity" evidence="1">
    <location>
        <begin position="31"/>
        <end position="44"/>
    </location>
</feature>
<reference evidence="3 4" key="1">
    <citation type="submission" date="2015-08" db="EMBL/GenBank/DDBJ databases">
        <title>Complete genome sequence of Sulfurifustis variabilis.</title>
        <authorList>
            <person name="Miura A."/>
            <person name="Kojima H."/>
            <person name="Fukui M."/>
        </authorList>
    </citation>
    <scope>NUCLEOTIDE SEQUENCE [LARGE SCALE GENOMIC DNA]</scope>
    <source>
        <strain evidence="4">skN76</strain>
    </source>
</reference>
<feature type="region of interest" description="Disordered" evidence="1">
    <location>
        <begin position="31"/>
        <end position="81"/>
    </location>
</feature>
<dbReference type="Proteomes" id="UP000218899">
    <property type="component" value="Chromosome"/>
</dbReference>
<protein>
    <submittedName>
        <fullName evidence="3">Copper resistance protein B</fullName>
    </submittedName>
</protein>